<dbReference type="EMBL" id="UGXT01000002">
    <property type="protein sequence ID" value="SUH37798.1"/>
    <property type="molecule type" value="Genomic_DNA"/>
</dbReference>
<proteinExistence type="predicted"/>
<name>A0A379WVZ1_SALET</name>
<evidence type="ECO:0000313" key="2">
    <source>
        <dbReference type="Proteomes" id="UP000254712"/>
    </source>
</evidence>
<gene>
    <name evidence="1" type="ORF">NCTC8261_04102</name>
</gene>
<dbReference type="Proteomes" id="UP000254712">
    <property type="component" value="Unassembled WGS sequence"/>
</dbReference>
<accession>A0A379WVZ1</accession>
<evidence type="ECO:0000313" key="1">
    <source>
        <dbReference type="EMBL" id="SUH37798.1"/>
    </source>
</evidence>
<dbReference type="AlphaFoldDB" id="A0A379WVZ1"/>
<organism evidence="1 2">
    <name type="scientific">Salmonella enterica I</name>
    <dbReference type="NCBI Taxonomy" id="59201"/>
    <lineage>
        <taxon>Bacteria</taxon>
        <taxon>Pseudomonadati</taxon>
        <taxon>Pseudomonadota</taxon>
        <taxon>Gammaproteobacteria</taxon>
        <taxon>Enterobacterales</taxon>
        <taxon>Enterobacteriaceae</taxon>
        <taxon>Salmonella</taxon>
    </lineage>
</organism>
<protein>
    <submittedName>
        <fullName evidence="1">Uncharacterized protein</fullName>
    </submittedName>
</protein>
<reference evidence="1 2" key="1">
    <citation type="submission" date="2018-06" db="EMBL/GenBank/DDBJ databases">
        <authorList>
            <consortium name="Pathogen Informatics"/>
            <person name="Doyle S."/>
        </authorList>
    </citation>
    <scope>NUCLEOTIDE SEQUENCE [LARGE SCALE GENOMIC DNA]</scope>
    <source>
        <strain evidence="1 2">NCTC8261</strain>
    </source>
</reference>
<sequence length="106" mass="10909">MAFIDGMRGTLISEVTQSTAGRVSSIISTSSSQCAFNDDFVAVALNMAYCVDDGEFQEFASQQAHLLGINIAGALSKEQQVKADFSAADASASAVSLGRACSSCAS</sequence>